<evidence type="ECO:0000313" key="13">
    <source>
        <dbReference type="Proteomes" id="UP001146351"/>
    </source>
</evidence>
<evidence type="ECO:0000256" key="7">
    <source>
        <dbReference type="ARBA" id="ARBA00022630"/>
    </source>
</evidence>
<dbReference type="PIRSF" id="PIRSF000137">
    <property type="entry name" value="Alcohol_oxidase"/>
    <property type="match status" value="1"/>
</dbReference>
<accession>A0A9W9IAE1</accession>
<dbReference type="OrthoDB" id="269227at2759"/>
<dbReference type="PROSITE" id="PS00623">
    <property type="entry name" value="GMC_OXRED_1"/>
    <property type="match status" value="1"/>
</dbReference>
<gene>
    <name evidence="12" type="ORF">N7492_004509</name>
</gene>
<comment type="subcellular location">
    <subcellularLocation>
        <location evidence="3">Cytoplasm</location>
    </subcellularLocation>
    <subcellularLocation>
        <location evidence="2">Secreted</location>
        <location evidence="2">Cell wall</location>
    </subcellularLocation>
</comment>
<evidence type="ECO:0000256" key="10">
    <source>
        <dbReference type="RuleBase" id="RU003968"/>
    </source>
</evidence>
<evidence type="ECO:0000256" key="9">
    <source>
        <dbReference type="PIRSR" id="PIRSR000137-2"/>
    </source>
</evidence>
<keyword evidence="8 9" id="KW-0274">FAD</keyword>
<keyword evidence="6" id="KW-0964">Secreted</keyword>
<dbReference type="SUPFAM" id="SSF51905">
    <property type="entry name" value="FAD/NAD(P)-binding domain"/>
    <property type="match status" value="1"/>
</dbReference>
<dbReference type="GO" id="GO:0016614">
    <property type="term" value="F:oxidoreductase activity, acting on CH-OH group of donors"/>
    <property type="evidence" value="ECO:0007669"/>
    <property type="project" value="InterPro"/>
</dbReference>
<comment type="cofactor">
    <cofactor evidence="1 9">
        <name>FAD</name>
        <dbReference type="ChEBI" id="CHEBI:57692"/>
    </cofactor>
</comment>
<dbReference type="Pfam" id="PF05199">
    <property type="entry name" value="GMC_oxred_C"/>
    <property type="match status" value="1"/>
</dbReference>
<dbReference type="GO" id="GO:0050660">
    <property type="term" value="F:flavin adenine dinucleotide binding"/>
    <property type="evidence" value="ECO:0007669"/>
    <property type="project" value="InterPro"/>
</dbReference>
<dbReference type="EMBL" id="JAPQKO010000003">
    <property type="protein sequence ID" value="KAJ5171916.1"/>
    <property type="molecule type" value="Genomic_DNA"/>
</dbReference>
<organism evidence="12 13">
    <name type="scientific">Penicillium capsulatum</name>
    <dbReference type="NCBI Taxonomy" id="69766"/>
    <lineage>
        <taxon>Eukaryota</taxon>
        <taxon>Fungi</taxon>
        <taxon>Dikarya</taxon>
        <taxon>Ascomycota</taxon>
        <taxon>Pezizomycotina</taxon>
        <taxon>Eurotiomycetes</taxon>
        <taxon>Eurotiomycetidae</taxon>
        <taxon>Eurotiales</taxon>
        <taxon>Aspergillaceae</taxon>
        <taxon>Penicillium</taxon>
    </lineage>
</organism>
<dbReference type="GO" id="GO:0005737">
    <property type="term" value="C:cytoplasm"/>
    <property type="evidence" value="ECO:0007669"/>
    <property type="project" value="UniProtKB-SubCell"/>
</dbReference>
<comment type="similarity">
    <text evidence="4 10">Belongs to the GMC oxidoreductase family.</text>
</comment>
<sequence length="562" mass="63002">MNDTYDFIIVGGGTAGNVVAGRLAENPNLKILLIEAGVDHPKEIPEITTPARAFELRNSQYDWAYQTVFVDKPDYERLEKPNTCGKVLGGSSSLNYFTWIRGRKATFDEWAGYGGDAWSWDGCEKYFEKTWSRWPAPYFPRNLAPEMKPFREALIQAWTGMGHPIKEDIFSGQMEGLTHCVTSIYKGVRSKSAVFVEGKNNIYIMSSTIAKKINFEGEVATSVTILRHDNSETTFKARREIILAGGVFETPKLLLLSGIGPRTELAHHGIEAIITSEHVGENLLDHPILPHVFQLKDGLGLDSYLLRDGAAHHGALKEYYDEETGPLASGLLELVALPRIDSRLEKYEEYRKAKAANDGKDPFGPEGQPHFEIDFVPMFADAFQWHFPVPPEGDWLTVIVDLVRPLSRNGVVHLTSLDPREQPHINLNYFSNELDILALREGVRFIDDIIMKGDGMKDIIGKDYPWPMPRDSDEEMNQVVLDRSQTGFHPCGTARLSKDIEQGVVDPDLRVHGTKNLRVVDASIIPVIPDCRIQNAVYMVGEKGADIIKAAYPSIYGQYQEA</sequence>
<dbReference type="PANTHER" id="PTHR11552">
    <property type="entry name" value="GLUCOSE-METHANOL-CHOLINE GMC OXIDOREDUCTASE"/>
    <property type="match status" value="1"/>
</dbReference>
<dbReference type="Gene3D" id="3.30.560.10">
    <property type="entry name" value="Glucose Oxidase, domain 3"/>
    <property type="match status" value="1"/>
</dbReference>
<reference evidence="12" key="2">
    <citation type="journal article" date="2023" name="IMA Fungus">
        <title>Comparative genomic study of the Penicillium genus elucidates a diverse pangenome and 15 lateral gene transfer events.</title>
        <authorList>
            <person name="Petersen C."/>
            <person name="Sorensen T."/>
            <person name="Nielsen M.R."/>
            <person name="Sondergaard T.E."/>
            <person name="Sorensen J.L."/>
            <person name="Fitzpatrick D.A."/>
            <person name="Frisvad J.C."/>
            <person name="Nielsen K.L."/>
        </authorList>
    </citation>
    <scope>NUCLEOTIDE SEQUENCE</scope>
    <source>
        <strain evidence="12">IBT 21917</strain>
    </source>
</reference>
<evidence type="ECO:0000256" key="1">
    <source>
        <dbReference type="ARBA" id="ARBA00001974"/>
    </source>
</evidence>
<evidence type="ECO:0000256" key="2">
    <source>
        <dbReference type="ARBA" id="ARBA00004191"/>
    </source>
</evidence>
<evidence type="ECO:0000313" key="12">
    <source>
        <dbReference type="EMBL" id="KAJ5171916.1"/>
    </source>
</evidence>
<dbReference type="PANTHER" id="PTHR11552:SF147">
    <property type="entry name" value="CHOLINE DEHYDROGENASE, MITOCHONDRIAL"/>
    <property type="match status" value="1"/>
</dbReference>
<evidence type="ECO:0000256" key="4">
    <source>
        <dbReference type="ARBA" id="ARBA00010790"/>
    </source>
</evidence>
<protein>
    <recommendedName>
        <fullName evidence="11">Glucose-methanol-choline oxidoreductase N-terminal domain-containing protein</fullName>
    </recommendedName>
</protein>
<evidence type="ECO:0000256" key="6">
    <source>
        <dbReference type="ARBA" id="ARBA00022512"/>
    </source>
</evidence>
<evidence type="ECO:0000256" key="5">
    <source>
        <dbReference type="ARBA" id="ARBA00022490"/>
    </source>
</evidence>
<keyword evidence="7 10" id="KW-0285">Flavoprotein</keyword>
<name>A0A9W9IAE1_9EURO</name>
<evidence type="ECO:0000259" key="11">
    <source>
        <dbReference type="PROSITE" id="PS00623"/>
    </source>
</evidence>
<dbReference type="InterPro" id="IPR012132">
    <property type="entry name" value="GMC_OxRdtase"/>
</dbReference>
<keyword evidence="13" id="KW-1185">Reference proteome</keyword>
<dbReference type="SUPFAM" id="SSF54373">
    <property type="entry name" value="FAD-linked reductases, C-terminal domain"/>
    <property type="match status" value="1"/>
</dbReference>
<feature type="binding site" evidence="9">
    <location>
        <position position="87"/>
    </location>
    <ligand>
        <name>FAD</name>
        <dbReference type="ChEBI" id="CHEBI:57692"/>
    </ligand>
</feature>
<reference evidence="12" key="1">
    <citation type="submission" date="2022-11" db="EMBL/GenBank/DDBJ databases">
        <authorList>
            <person name="Petersen C."/>
        </authorList>
    </citation>
    <scope>NUCLEOTIDE SEQUENCE</scope>
    <source>
        <strain evidence="12">IBT 21917</strain>
    </source>
</reference>
<dbReference type="InterPro" id="IPR007867">
    <property type="entry name" value="GMC_OxRtase_C"/>
</dbReference>
<dbReference type="Gene3D" id="3.50.50.60">
    <property type="entry name" value="FAD/NAD(P)-binding domain"/>
    <property type="match status" value="1"/>
</dbReference>
<keyword evidence="6" id="KW-0134">Cell wall</keyword>
<dbReference type="AlphaFoldDB" id="A0A9W9IAE1"/>
<evidence type="ECO:0000256" key="8">
    <source>
        <dbReference type="ARBA" id="ARBA00022827"/>
    </source>
</evidence>
<comment type="caution">
    <text evidence="12">The sequence shown here is derived from an EMBL/GenBank/DDBJ whole genome shotgun (WGS) entry which is preliminary data.</text>
</comment>
<proteinExistence type="inferred from homology"/>
<feature type="domain" description="Glucose-methanol-choline oxidoreductase N-terminal" evidence="11">
    <location>
        <begin position="85"/>
        <end position="108"/>
    </location>
</feature>
<evidence type="ECO:0000256" key="3">
    <source>
        <dbReference type="ARBA" id="ARBA00004496"/>
    </source>
</evidence>
<dbReference type="Proteomes" id="UP001146351">
    <property type="component" value="Unassembled WGS sequence"/>
</dbReference>
<dbReference type="Pfam" id="PF00732">
    <property type="entry name" value="GMC_oxred_N"/>
    <property type="match status" value="1"/>
</dbReference>
<keyword evidence="5" id="KW-0963">Cytoplasm</keyword>
<dbReference type="InterPro" id="IPR000172">
    <property type="entry name" value="GMC_OxRdtase_N"/>
</dbReference>
<dbReference type="InterPro" id="IPR036188">
    <property type="entry name" value="FAD/NAD-bd_sf"/>
</dbReference>